<reference evidence="4" key="1">
    <citation type="submission" date="2014-09" db="EMBL/GenBank/DDBJ databases">
        <authorList>
            <person name="Gomez-Valero L."/>
        </authorList>
    </citation>
    <scope>NUCLEOTIDE SEQUENCE [LARGE SCALE GENOMIC DNA]</scope>
    <source>
        <strain evidence="4">ATCC33218</strain>
    </source>
</reference>
<sequence length="256" mass="28902">MRNSIVEDYLHLLKISKFASSKQKQLAAELITQLPRVKSTGEVQALFSRYSKLASEEDSFSFNLFCCFFSPLEELSPLRQQRSRIRNLSEMLEEWNTLLTQQEVLKHTVWRKLIGLPPQNKSEPLVRLICEMINTPDSSMNGRMRSLLIHANADNLESALATLAKLPPSTPKNLRKGDFGSPSPSRKNSDHTACLGLLANNSAAYARDTPDWILANNLLQVALQMYDDLHHEELKTIDSKPFIEEEGQSTPCCSLS</sequence>
<evidence type="ECO:0000313" key="5">
    <source>
        <dbReference type="Proteomes" id="UP000182998"/>
    </source>
</evidence>
<dbReference type="EMBL" id="LN614830">
    <property type="protein sequence ID" value="CEG59908.1"/>
    <property type="molecule type" value="Genomic_DNA"/>
</dbReference>
<evidence type="ECO:0000313" key="2">
    <source>
        <dbReference type="EMBL" id="CEG59908.1"/>
    </source>
</evidence>
<evidence type="ECO:0000313" key="4">
    <source>
        <dbReference type="Proteomes" id="UP000032414"/>
    </source>
</evidence>
<evidence type="ECO:0000313" key="3">
    <source>
        <dbReference type="EMBL" id="SCY53344.1"/>
    </source>
</evidence>
<evidence type="ECO:0000256" key="1">
    <source>
        <dbReference type="SAM" id="MobiDB-lite"/>
    </source>
</evidence>
<accession>A0A098GBN5</accession>
<dbReference type="RefSeq" id="WP_045098414.1">
    <property type="nucleotide sequence ID" value="NZ_CP020614.1"/>
</dbReference>
<dbReference type="OrthoDB" id="5657205at2"/>
<dbReference type="STRING" id="451.B6N58_12495"/>
<feature type="region of interest" description="Disordered" evidence="1">
    <location>
        <begin position="167"/>
        <end position="190"/>
    </location>
</feature>
<dbReference type="KEGG" id="tmc:LMI_0563"/>
<reference evidence="3 5" key="3">
    <citation type="submission" date="2016-10" db="EMBL/GenBank/DDBJ databases">
        <authorList>
            <person name="Varghese N."/>
            <person name="Submissions S."/>
        </authorList>
    </citation>
    <scope>NUCLEOTIDE SEQUENCE [LARGE SCALE GENOMIC DNA]</scope>
    <source>
        <strain evidence="3 5">ATCC 33218</strain>
    </source>
</reference>
<organism evidence="2 4">
    <name type="scientific">Legionella micdadei</name>
    <name type="common">Tatlockia micdadei</name>
    <dbReference type="NCBI Taxonomy" id="451"/>
    <lineage>
        <taxon>Bacteria</taxon>
        <taxon>Pseudomonadati</taxon>
        <taxon>Pseudomonadota</taxon>
        <taxon>Gammaproteobacteria</taxon>
        <taxon>Legionellales</taxon>
        <taxon>Legionellaceae</taxon>
        <taxon>Legionella</taxon>
    </lineage>
</organism>
<keyword evidence="5" id="KW-1185">Reference proteome</keyword>
<gene>
    <name evidence="2" type="ORF">LMI_0563</name>
    <name evidence="3" type="ORF">SAMN02982997_01998</name>
</gene>
<dbReference type="HOGENOM" id="CLU_1085564_0_0_6"/>
<name>A0A098GBN5_LEGMI</name>
<dbReference type="Proteomes" id="UP000182998">
    <property type="component" value="Unassembled WGS sequence"/>
</dbReference>
<dbReference type="AlphaFoldDB" id="A0A098GBN5"/>
<reference evidence="2" key="2">
    <citation type="submission" date="2014-09" db="EMBL/GenBank/DDBJ databases">
        <authorList>
            <person name="GOMEZ-VALERO Laura"/>
        </authorList>
    </citation>
    <scope>NUCLEOTIDE SEQUENCE</scope>
    <source>
        <strain evidence="2">ATCC33218</strain>
    </source>
</reference>
<dbReference type="PATRIC" id="fig|451.8.peg.141"/>
<protein>
    <submittedName>
        <fullName evidence="2">Uncharacterized protein</fullName>
    </submittedName>
</protein>
<proteinExistence type="predicted"/>
<dbReference type="EMBL" id="FMVN01000009">
    <property type="protein sequence ID" value="SCY53344.1"/>
    <property type="molecule type" value="Genomic_DNA"/>
</dbReference>
<dbReference type="Proteomes" id="UP000032414">
    <property type="component" value="Chromosome I"/>
</dbReference>